<reference evidence="2 3" key="1">
    <citation type="submission" date="2018-09" db="EMBL/GenBank/DDBJ databases">
        <title>Genomic Encyclopedia of Archaeal and Bacterial Type Strains, Phase II (KMG-II): from individual species to whole genera.</title>
        <authorList>
            <person name="Goeker M."/>
        </authorList>
    </citation>
    <scope>NUCLEOTIDE SEQUENCE [LARGE SCALE GENOMIC DNA]</scope>
    <source>
        <strain evidence="2 3">DSM 17008</strain>
    </source>
</reference>
<name>A0A419V3N5_9BACL</name>
<dbReference type="InterPro" id="IPR021683">
    <property type="entry name" value="DUF3267"/>
</dbReference>
<keyword evidence="1" id="KW-1133">Transmembrane helix</keyword>
<feature type="transmembrane region" description="Helical" evidence="1">
    <location>
        <begin position="20"/>
        <end position="37"/>
    </location>
</feature>
<organism evidence="2 3">
    <name type="scientific">Sinobaca qinghaiensis</name>
    <dbReference type="NCBI Taxonomy" id="342944"/>
    <lineage>
        <taxon>Bacteria</taxon>
        <taxon>Bacillati</taxon>
        <taxon>Bacillota</taxon>
        <taxon>Bacilli</taxon>
        <taxon>Bacillales</taxon>
        <taxon>Sporolactobacillaceae</taxon>
        <taxon>Sinobaca</taxon>
    </lineage>
</organism>
<evidence type="ECO:0000313" key="2">
    <source>
        <dbReference type="EMBL" id="RKD73135.1"/>
    </source>
</evidence>
<accession>A0A419V3N5</accession>
<comment type="caution">
    <text evidence="2">The sequence shown here is derived from an EMBL/GenBank/DDBJ whole genome shotgun (WGS) entry which is preliminary data.</text>
</comment>
<keyword evidence="3" id="KW-1185">Reference proteome</keyword>
<evidence type="ECO:0000313" key="3">
    <source>
        <dbReference type="Proteomes" id="UP000285120"/>
    </source>
</evidence>
<feature type="transmembrane region" description="Helical" evidence="1">
    <location>
        <begin position="136"/>
        <end position="154"/>
    </location>
</feature>
<proteinExistence type="predicted"/>
<evidence type="ECO:0000256" key="1">
    <source>
        <dbReference type="SAM" id="Phobius"/>
    </source>
</evidence>
<feature type="transmembrane region" description="Helical" evidence="1">
    <location>
        <begin position="107"/>
        <end position="130"/>
    </location>
</feature>
<keyword evidence="1" id="KW-0812">Transmembrane</keyword>
<dbReference type="Proteomes" id="UP000285120">
    <property type="component" value="Unassembled WGS sequence"/>
</dbReference>
<dbReference type="Pfam" id="PF11667">
    <property type="entry name" value="DUF3267"/>
    <property type="match status" value="1"/>
</dbReference>
<dbReference type="OrthoDB" id="2360495at2"/>
<keyword evidence="1" id="KW-0472">Membrane</keyword>
<sequence length="182" mass="20991">MNCWKSINVKREYNPKKLQFGAAGLMMITFIMTYLFFSFWHTSPVYADISFIGILLFIGILFPGHILLHYLPLFTVGSHTSLTIERTKKRNVPYLVFRSKKPISKNVYIFSMIFPCLITGLFSAAGAFFMPSLLPYFLILFAVNAGFTLYDYIYVKQLLTAPKHCFIEKKQHGMHILIKQPA</sequence>
<protein>
    <submittedName>
        <fullName evidence="2">Putative zincin peptidase</fullName>
    </submittedName>
</protein>
<gene>
    <name evidence="2" type="ORF">ATL39_2340</name>
</gene>
<feature type="transmembrane region" description="Helical" evidence="1">
    <location>
        <begin position="49"/>
        <end position="71"/>
    </location>
</feature>
<dbReference type="EMBL" id="RAPK01000009">
    <property type="protein sequence ID" value="RKD73135.1"/>
    <property type="molecule type" value="Genomic_DNA"/>
</dbReference>
<dbReference type="RefSeq" id="WP_120193509.1">
    <property type="nucleotide sequence ID" value="NZ_RAPK01000009.1"/>
</dbReference>
<dbReference type="AlphaFoldDB" id="A0A419V3N5"/>